<evidence type="ECO:0000313" key="4">
    <source>
        <dbReference type="EMBL" id="THU61966.1"/>
    </source>
</evidence>
<feature type="compositionally biased region" description="Polar residues" evidence="2">
    <location>
        <begin position="630"/>
        <end position="642"/>
    </location>
</feature>
<dbReference type="Gene3D" id="3.50.50.60">
    <property type="entry name" value="FAD/NAD(P)-binding domain"/>
    <property type="match status" value="1"/>
</dbReference>
<feature type="region of interest" description="Disordered" evidence="2">
    <location>
        <begin position="749"/>
        <end position="769"/>
    </location>
</feature>
<feature type="compositionally biased region" description="Basic and acidic residues" evidence="2">
    <location>
        <begin position="1032"/>
        <end position="1041"/>
    </location>
</feature>
<feature type="region of interest" description="Disordered" evidence="2">
    <location>
        <begin position="1"/>
        <end position="74"/>
    </location>
</feature>
<dbReference type="InterPro" id="IPR051871">
    <property type="entry name" value="GMC_Oxidoreductase-Related"/>
</dbReference>
<dbReference type="Gene3D" id="3.30.410.40">
    <property type="match status" value="1"/>
</dbReference>
<dbReference type="AlphaFoldDB" id="A0A4V4H707"/>
<organism evidence="4 5">
    <name type="scientific">Musa balbisiana</name>
    <name type="common">Banana</name>
    <dbReference type="NCBI Taxonomy" id="52838"/>
    <lineage>
        <taxon>Eukaryota</taxon>
        <taxon>Viridiplantae</taxon>
        <taxon>Streptophyta</taxon>
        <taxon>Embryophyta</taxon>
        <taxon>Tracheophyta</taxon>
        <taxon>Spermatophyta</taxon>
        <taxon>Magnoliopsida</taxon>
        <taxon>Liliopsida</taxon>
        <taxon>Zingiberales</taxon>
        <taxon>Musaceae</taxon>
        <taxon>Musa</taxon>
    </lineage>
</organism>
<reference evidence="4 5" key="1">
    <citation type="journal article" date="2019" name="Nat. Plants">
        <title>Genome sequencing of Musa balbisiana reveals subgenome evolution and function divergence in polyploid bananas.</title>
        <authorList>
            <person name="Yao X."/>
        </authorList>
    </citation>
    <scope>NUCLEOTIDE SEQUENCE [LARGE SCALE GENOMIC DNA]</scope>
    <source>
        <strain evidence="5">cv. DH-PKW</strain>
        <tissue evidence="4">Leaves</tissue>
    </source>
</reference>
<evidence type="ECO:0000256" key="2">
    <source>
        <dbReference type="SAM" id="MobiDB-lite"/>
    </source>
</evidence>
<evidence type="ECO:0000259" key="3">
    <source>
        <dbReference type="PROSITE" id="PS00624"/>
    </source>
</evidence>
<dbReference type="Proteomes" id="UP000317650">
    <property type="component" value="Chromosome 1"/>
</dbReference>
<dbReference type="SUPFAM" id="SSF51905">
    <property type="entry name" value="FAD/NAD(P)-binding domain"/>
    <property type="match status" value="1"/>
</dbReference>
<dbReference type="GO" id="GO:0016614">
    <property type="term" value="F:oxidoreductase activity, acting on CH-OH group of donors"/>
    <property type="evidence" value="ECO:0007669"/>
    <property type="project" value="InterPro"/>
</dbReference>
<dbReference type="PROSITE" id="PS00624">
    <property type="entry name" value="GMC_OXRED_2"/>
    <property type="match status" value="1"/>
</dbReference>
<name>A0A4V4H707_MUSBA</name>
<dbReference type="Pfam" id="PF00732">
    <property type="entry name" value="GMC_oxred_N"/>
    <property type="match status" value="1"/>
</dbReference>
<dbReference type="PANTHER" id="PTHR45968:SF5">
    <property type="entry name" value="PROTEIN HOTHEAD"/>
    <property type="match status" value="1"/>
</dbReference>
<comment type="caution">
    <text evidence="4">The sequence shown here is derived from an EMBL/GenBank/DDBJ whole genome shotgun (WGS) entry which is preliminary data.</text>
</comment>
<dbReference type="PANTHER" id="PTHR45968">
    <property type="entry name" value="OSJNBA0019K04.7 PROTEIN"/>
    <property type="match status" value="1"/>
</dbReference>
<feature type="region of interest" description="Disordered" evidence="2">
    <location>
        <begin position="628"/>
        <end position="656"/>
    </location>
</feature>
<keyword evidence="1" id="KW-0732">Signal</keyword>
<feature type="compositionally biased region" description="Low complexity" evidence="2">
    <location>
        <begin position="755"/>
        <end position="769"/>
    </location>
</feature>
<accession>A0A4V4H707</accession>
<dbReference type="Pfam" id="PF05199">
    <property type="entry name" value="GMC_oxred_C"/>
    <property type="match status" value="1"/>
</dbReference>
<dbReference type="EMBL" id="PYDT01000004">
    <property type="protein sequence ID" value="THU61966.1"/>
    <property type="molecule type" value="Genomic_DNA"/>
</dbReference>
<protein>
    <recommendedName>
        <fullName evidence="3">Glucose-methanol-choline oxidoreductase N-terminal domain-containing protein</fullName>
    </recommendedName>
</protein>
<feature type="region of interest" description="Disordered" evidence="2">
    <location>
        <begin position="1020"/>
        <end position="1041"/>
    </location>
</feature>
<dbReference type="GO" id="GO:0050660">
    <property type="term" value="F:flavin adenine dinucleotide binding"/>
    <property type="evidence" value="ECO:0007669"/>
    <property type="project" value="InterPro"/>
</dbReference>
<dbReference type="STRING" id="52838.A0A4V4H707"/>
<feature type="region of interest" description="Disordered" evidence="2">
    <location>
        <begin position="1085"/>
        <end position="1116"/>
    </location>
</feature>
<gene>
    <name evidence="4" type="ORF">C4D60_Mb01t00180</name>
</gene>
<dbReference type="InterPro" id="IPR036188">
    <property type="entry name" value="FAD/NAD-bd_sf"/>
</dbReference>
<keyword evidence="5" id="KW-1185">Reference proteome</keyword>
<evidence type="ECO:0000256" key="1">
    <source>
        <dbReference type="ARBA" id="ARBA00022729"/>
    </source>
</evidence>
<dbReference type="SUPFAM" id="SSF54373">
    <property type="entry name" value="FAD-linked reductases, C-terminal domain"/>
    <property type="match status" value="1"/>
</dbReference>
<dbReference type="InterPro" id="IPR000172">
    <property type="entry name" value="GMC_OxRdtase_N"/>
</dbReference>
<dbReference type="InterPro" id="IPR007867">
    <property type="entry name" value="GMC_OxRtase_C"/>
</dbReference>
<proteinExistence type="predicted"/>
<evidence type="ECO:0000313" key="5">
    <source>
        <dbReference type="Proteomes" id="UP000317650"/>
    </source>
</evidence>
<feature type="domain" description="Glucose-methanol-choline oxidoreductase N-terminal" evidence="3">
    <location>
        <begin position="364"/>
        <end position="378"/>
    </location>
</feature>
<sequence length="1138" mass="124374">MDEGREAEVGEAEGEGEGELDFHVVGATGGGIGEDEVGGGRDEDTQEEEEGSGDHCMPSVGSVDAHPPEAGSEAPELVVNAGEATYIGSVLLLVVVFTIMPPPIIDGRRDAVEVRHPRLREASSFSSTPAAEYDYIIVGGGTAGCPLAATLSQNYSVLLLERGGSPYGNGNITHMQNFHIGLADTSPSSPAQSFISTDGVINTRARVLGGGTCINAGFYSRASLSFVKAAGWDEELVNESYPWVERRIVYWPDVAPWQAALRDGLVEAGFSPFNGYTYDHIYGTKIGGTIFDKDGFRHTAADLLAAGNPENLRVLLHATVQKIVFDTKGRRPKAAGVRFKDGNGKQHRALLKNARHSEVILSSGAIGSPQLLLLSGIGHKKHLKKLDVRLVLHNPHVGKGMSDNPLNSIFMPTKKPVRQSLIQTVGITKKGVFIEASSGFGQSSDSIRCHHGIMSAEIGQLSTVPPKQRSLEAAKRYARDKQKLPREAFQGGFILEKIDGPLSRGRLSLNDTDVDNNPSVTFNYFSHPYDLKRCVYGIRSIEEIVRTKRFARLTVNDAYTMRMLLNMSVQANVNLIPKHTNDTASVEQFCRDSVTTIWHYHGGCHVGKVVDGENRVLGVSRLRVVDGSTFDRSPGTNPQATIHGSEDTEEETGKSSRSVAVGVSPMNVHVAPILSTYIDPEQLDEWINGIGRDSMGLSLSLLSWAWIRCLWTRTLRSTETKDVLARSISFGAKDIKMALRSLSFKPSDASNEAVSSVSDSTVTDESLSSESWEPEVTKLESTFAFENGVTDETKAELAFRCKSSMNLALPDPKLPHRLPQFSSPRPSTELDAAATKLQNVYKSYRTRRNLADCAVVVEELWWKALDFASLEHSSMSFFKVEKPETAVSRWARARTRAAKVGKGLSKDEKAQKLALQHWLEAKKKGAFQHSSFLAGGATTAAGRLVAAQGVLQAIWPYSGHYLPTEDNFKEFITFLENNDVDLSNVKRCSVDDDDYPSLEKRNDEIDADANKADALAVSTTVEVTEATEPSEDEPRPDKAMEDRVDEVVASEFDKRISCRWTTAAGARIGCVRDYPPDLRSKALEQANLSPRVTPSPGGSRVPIPSPRPSPRVRLSPRLQYMGIPTPTVALTLPKHVRR</sequence>
<feature type="compositionally biased region" description="Acidic residues" evidence="2">
    <location>
        <begin position="9"/>
        <end position="19"/>
    </location>
</feature>